<keyword evidence="7" id="KW-0732">Signal</keyword>
<reference evidence="20" key="1">
    <citation type="submission" date="2016-10" db="EMBL/GenBank/DDBJ databases">
        <authorList>
            <person name="Varghese N."/>
            <person name="Submissions S."/>
        </authorList>
    </citation>
    <scope>NUCLEOTIDE SEQUENCE [LARGE SCALE GENOMIC DNA]</scope>
    <source>
        <strain evidence="20">JS21-1</strain>
    </source>
</reference>
<evidence type="ECO:0000256" key="3">
    <source>
        <dbReference type="ARBA" id="ARBA00022448"/>
    </source>
</evidence>
<dbReference type="GO" id="GO:0016682">
    <property type="term" value="F:oxidoreductase activity, acting on diphenols and related substances as donors, oxygen as acceptor"/>
    <property type="evidence" value="ECO:0007669"/>
    <property type="project" value="InterPro"/>
</dbReference>
<dbReference type="PROSITE" id="PS50857">
    <property type="entry name" value="COX2_CUA"/>
    <property type="match status" value="1"/>
</dbReference>
<keyword evidence="4" id="KW-1003">Cell membrane</keyword>
<feature type="transmembrane region" description="Helical" evidence="16">
    <location>
        <begin position="47"/>
        <end position="71"/>
    </location>
</feature>
<dbReference type="Gene3D" id="2.60.40.420">
    <property type="entry name" value="Cupredoxins - blue copper proteins"/>
    <property type="match status" value="1"/>
</dbReference>
<gene>
    <name evidence="19" type="ORF">SAMN05216382_2930</name>
</gene>
<dbReference type="RefSeq" id="WP_093007598.1">
    <property type="nucleotide sequence ID" value="NZ_FNZZ01000006.1"/>
</dbReference>
<evidence type="ECO:0000259" key="17">
    <source>
        <dbReference type="PROSITE" id="PS50857"/>
    </source>
</evidence>
<dbReference type="Pfam" id="PF00116">
    <property type="entry name" value="COX2"/>
    <property type="match status" value="1"/>
</dbReference>
<keyword evidence="11 16" id="KW-0472">Membrane</keyword>
<evidence type="ECO:0000256" key="11">
    <source>
        <dbReference type="ARBA" id="ARBA00023136"/>
    </source>
</evidence>
<evidence type="ECO:0000256" key="14">
    <source>
        <dbReference type="ARBA" id="ARBA00030198"/>
    </source>
</evidence>
<dbReference type="InterPro" id="IPR011759">
    <property type="entry name" value="Cyt_c_oxidase_su2_TM_dom"/>
</dbReference>
<accession>A0A1H7U4C5</accession>
<keyword evidence="5" id="KW-0679">Respiratory chain</keyword>
<feature type="transmembrane region" description="Helical" evidence="16">
    <location>
        <begin position="92"/>
        <end position="113"/>
    </location>
</feature>
<dbReference type="CDD" id="cd04212">
    <property type="entry name" value="CuRO_UO_II"/>
    <property type="match status" value="1"/>
</dbReference>
<evidence type="ECO:0000256" key="8">
    <source>
        <dbReference type="ARBA" id="ARBA00022982"/>
    </source>
</evidence>
<dbReference type="GO" id="GO:0005507">
    <property type="term" value="F:copper ion binding"/>
    <property type="evidence" value="ECO:0007669"/>
    <property type="project" value="InterPro"/>
</dbReference>
<evidence type="ECO:0000313" key="19">
    <source>
        <dbReference type="EMBL" id="SEL91952.1"/>
    </source>
</evidence>
<dbReference type="AlphaFoldDB" id="A0A1H7U4C5"/>
<dbReference type="InterPro" id="IPR006333">
    <property type="entry name" value="Cyt_o_ubiquinol_oxidase_su2"/>
</dbReference>
<dbReference type="InterPro" id="IPR045187">
    <property type="entry name" value="CcO_II"/>
</dbReference>
<dbReference type="PROSITE" id="PS50999">
    <property type="entry name" value="COX2_TM"/>
    <property type="match status" value="1"/>
</dbReference>
<dbReference type="GO" id="GO:0004129">
    <property type="term" value="F:cytochrome-c oxidase activity"/>
    <property type="evidence" value="ECO:0007669"/>
    <property type="project" value="InterPro"/>
</dbReference>
<feature type="domain" description="Cytochrome oxidase subunit II transmembrane region profile" evidence="18">
    <location>
        <begin position="25"/>
        <end position="122"/>
    </location>
</feature>
<comment type="subcellular location">
    <subcellularLocation>
        <location evidence="1">Cell membrane</location>
        <topology evidence="1">Multi-pass membrane protein</topology>
    </subcellularLocation>
</comment>
<dbReference type="STRING" id="1855283.SAMN05216382_2930"/>
<protein>
    <recommendedName>
        <fullName evidence="14">Ubiquinol oxidase polypeptide II</fullName>
    </recommendedName>
</protein>
<evidence type="ECO:0000256" key="5">
    <source>
        <dbReference type="ARBA" id="ARBA00022660"/>
    </source>
</evidence>
<dbReference type="InterPro" id="IPR036257">
    <property type="entry name" value="Cyt_c_oxidase_su2_TM_sf"/>
</dbReference>
<dbReference type="GO" id="GO:0005886">
    <property type="term" value="C:plasma membrane"/>
    <property type="evidence" value="ECO:0007669"/>
    <property type="project" value="UniProtKB-SubCell"/>
</dbReference>
<dbReference type="PANTHER" id="PTHR22888:SF18">
    <property type="entry name" value="CYTOCHROME BO(3) UBIQUINOL OXIDASE SUBUNIT 2"/>
    <property type="match status" value="1"/>
</dbReference>
<feature type="compositionally biased region" description="Polar residues" evidence="15">
    <location>
        <begin position="356"/>
        <end position="366"/>
    </location>
</feature>
<keyword evidence="8" id="KW-0249">Electron transport</keyword>
<keyword evidence="9 16" id="KW-1133">Transmembrane helix</keyword>
<keyword evidence="3" id="KW-0813">Transport</keyword>
<evidence type="ECO:0000256" key="16">
    <source>
        <dbReference type="SAM" id="Phobius"/>
    </source>
</evidence>
<evidence type="ECO:0000256" key="12">
    <source>
        <dbReference type="ARBA" id="ARBA00023139"/>
    </source>
</evidence>
<feature type="domain" description="Cytochrome oxidase subunit II copper A binding" evidence="17">
    <location>
        <begin position="137"/>
        <end position="249"/>
    </location>
</feature>
<dbReference type="GO" id="GO:0009486">
    <property type="term" value="F:cytochrome bo3 ubiquinol oxidase activity"/>
    <property type="evidence" value="ECO:0007669"/>
    <property type="project" value="InterPro"/>
</dbReference>
<name>A0A1H7U4C5_9SPHN</name>
<keyword evidence="6 16" id="KW-0812">Transmembrane</keyword>
<dbReference type="EMBL" id="FNZZ01000006">
    <property type="protein sequence ID" value="SEL91952.1"/>
    <property type="molecule type" value="Genomic_DNA"/>
</dbReference>
<evidence type="ECO:0000313" key="20">
    <source>
        <dbReference type="Proteomes" id="UP000199214"/>
    </source>
</evidence>
<dbReference type="GO" id="GO:0042773">
    <property type="term" value="P:ATP synthesis coupled electron transport"/>
    <property type="evidence" value="ECO:0007669"/>
    <property type="project" value="TreeGrafter"/>
</dbReference>
<dbReference type="InterPro" id="IPR002429">
    <property type="entry name" value="CcO_II-like_C"/>
</dbReference>
<sequence>MKNRFLSHRRARQLAPLLAIGAAAMLSGCDMVVLDPAGDVARQQSHLILWSTALMLLIIIPVMALTALFAWKYRAANKDAEYAPDWDHSTGLELVIWAAPLMIVISLGALTWVSTHLLDPYRPLGRLAPGKPLAANDRPLEVQVVSLDWKWLFIYPGQGIATVNELVLPTDRQVRFRMTSSSVMNTFWVPSMAGMIYTMPGMETKLHAVLNKPGRYEGRSANYSGAGFSGMTFWTYAVDDTGFSRWVSQTRAAQARLNDATYLKLEQPSENVQPMRFGGVNADLFRRITQMCVKPGIPCMSDVMSHDMAEPGSHAPVNDRPPVDAPKGALRKDTNEKGSAPHLTAPRGQADGSSERGAQNNRNMTRLQPVRLPGATVTAQG</sequence>
<dbReference type="Pfam" id="PF06481">
    <property type="entry name" value="COX_ARM"/>
    <property type="match status" value="1"/>
</dbReference>
<dbReference type="SUPFAM" id="SSF81464">
    <property type="entry name" value="Cytochrome c oxidase subunit II-like, transmembrane region"/>
    <property type="match status" value="1"/>
</dbReference>
<dbReference type="SUPFAM" id="SSF49503">
    <property type="entry name" value="Cupredoxins"/>
    <property type="match status" value="1"/>
</dbReference>
<proteinExistence type="inferred from homology"/>
<dbReference type="Proteomes" id="UP000199214">
    <property type="component" value="Unassembled WGS sequence"/>
</dbReference>
<evidence type="ECO:0000256" key="15">
    <source>
        <dbReference type="SAM" id="MobiDB-lite"/>
    </source>
</evidence>
<evidence type="ECO:0000259" key="18">
    <source>
        <dbReference type="PROSITE" id="PS50999"/>
    </source>
</evidence>
<dbReference type="Gene3D" id="1.10.287.90">
    <property type="match status" value="1"/>
</dbReference>
<dbReference type="NCBIfam" id="TIGR01433">
    <property type="entry name" value="CyoA"/>
    <property type="match status" value="1"/>
</dbReference>
<comment type="similarity">
    <text evidence="2">Belongs to the cytochrome c oxidase subunit 2 family.</text>
</comment>
<keyword evidence="20" id="KW-1185">Reference proteome</keyword>
<evidence type="ECO:0000256" key="7">
    <source>
        <dbReference type="ARBA" id="ARBA00022729"/>
    </source>
</evidence>
<dbReference type="InterPro" id="IPR010514">
    <property type="entry name" value="COX_ARM"/>
</dbReference>
<keyword evidence="10" id="KW-0560">Oxidoreductase</keyword>
<dbReference type="InterPro" id="IPR034227">
    <property type="entry name" value="CuRO_UO_II"/>
</dbReference>
<dbReference type="InterPro" id="IPR008972">
    <property type="entry name" value="Cupredoxin"/>
</dbReference>
<evidence type="ECO:0000256" key="2">
    <source>
        <dbReference type="ARBA" id="ARBA00007866"/>
    </source>
</evidence>
<feature type="region of interest" description="Disordered" evidence="15">
    <location>
        <begin position="304"/>
        <end position="381"/>
    </location>
</feature>
<organism evidence="19 20">
    <name type="scientific">Sphingomonas palmae</name>
    <dbReference type="NCBI Taxonomy" id="1855283"/>
    <lineage>
        <taxon>Bacteria</taxon>
        <taxon>Pseudomonadati</taxon>
        <taxon>Pseudomonadota</taxon>
        <taxon>Alphaproteobacteria</taxon>
        <taxon>Sphingomonadales</taxon>
        <taxon>Sphingomonadaceae</taxon>
        <taxon>Sphingomonas</taxon>
    </lineage>
</organism>
<evidence type="ECO:0000256" key="6">
    <source>
        <dbReference type="ARBA" id="ARBA00022692"/>
    </source>
</evidence>
<evidence type="ECO:0000256" key="1">
    <source>
        <dbReference type="ARBA" id="ARBA00004651"/>
    </source>
</evidence>
<evidence type="ECO:0000256" key="9">
    <source>
        <dbReference type="ARBA" id="ARBA00022989"/>
    </source>
</evidence>
<keyword evidence="12" id="KW-0564">Palmitate</keyword>
<dbReference type="PANTHER" id="PTHR22888">
    <property type="entry name" value="CYTOCHROME C OXIDASE, SUBUNIT II"/>
    <property type="match status" value="1"/>
</dbReference>
<evidence type="ECO:0000256" key="4">
    <source>
        <dbReference type="ARBA" id="ARBA00022475"/>
    </source>
</evidence>
<dbReference type="OrthoDB" id="9783445at2"/>
<evidence type="ECO:0000256" key="13">
    <source>
        <dbReference type="ARBA" id="ARBA00023288"/>
    </source>
</evidence>
<evidence type="ECO:0000256" key="10">
    <source>
        <dbReference type="ARBA" id="ARBA00023002"/>
    </source>
</evidence>
<keyword evidence="13" id="KW-0449">Lipoprotein</keyword>
<dbReference type="PROSITE" id="PS51257">
    <property type="entry name" value="PROKAR_LIPOPROTEIN"/>
    <property type="match status" value="1"/>
</dbReference>